<accession>A0AAV4G276</accession>
<evidence type="ECO:0000313" key="1">
    <source>
        <dbReference type="EMBL" id="GFR79331.1"/>
    </source>
</evidence>
<name>A0AAV4G276_9GAST</name>
<protein>
    <submittedName>
        <fullName evidence="1">Uncharacterized protein</fullName>
    </submittedName>
</protein>
<keyword evidence="2" id="KW-1185">Reference proteome</keyword>
<proteinExistence type="predicted"/>
<organism evidence="1 2">
    <name type="scientific">Elysia marginata</name>
    <dbReference type="NCBI Taxonomy" id="1093978"/>
    <lineage>
        <taxon>Eukaryota</taxon>
        <taxon>Metazoa</taxon>
        <taxon>Spiralia</taxon>
        <taxon>Lophotrochozoa</taxon>
        <taxon>Mollusca</taxon>
        <taxon>Gastropoda</taxon>
        <taxon>Heterobranchia</taxon>
        <taxon>Euthyneura</taxon>
        <taxon>Panpulmonata</taxon>
        <taxon>Sacoglossa</taxon>
        <taxon>Placobranchoidea</taxon>
        <taxon>Plakobranchidae</taxon>
        <taxon>Elysia</taxon>
    </lineage>
</organism>
<sequence>MERHRLCGLAVRHSLRDLKVSGSIPGRVKPRTLKLVLAADPPSVWHYGFSAKSGRPGVRIMWLGVVYASAPYITVWEHAFNRPKRRLWYNLKVDWDVRIQTTKPTCMERQKPDFPCTCLLSKALALLLTWPPSDTQQKSVFRNDSYISLYQKTNYWLVSNDFVDVI</sequence>
<dbReference type="Proteomes" id="UP000762676">
    <property type="component" value="Unassembled WGS sequence"/>
</dbReference>
<reference evidence="1 2" key="1">
    <citation type="journal article" date="2021" name="Elife">
        <title>Chloroplast acquisition without the gene transfer in kleptoplastic sea slugs, Plakobranchus ocellatus.</title>
        <authorList>
            <person name="Maeda T."/>
            <person name="Takahashi S."/>
            <person name="Yoshida T."/>
            <person name="Shimamura S."/>
            <person name="Takaki Y."/>
            <person name="Nagai Y."/>
            <person name="Toyoda A."/>
            <person name="Suzuki Y."/>
            <person name="Arimoto A."/>
            <person name="Ishii H."/>
            <person name="Satoh N."/>
            <person name="Nishiyama T."/>
            <person name="Hasebe M."/>
            <person name="Maruyama T."/>
            <person name="Minagawa J."/>
            <person name="Obokata J."/>
            <person name="Shigenobu S."/>
        </authorList>
    </citation>
    <scope>NUCLEOTIDE SEQUENCE [LARGE SCALE GENOMIC DNA]</scope>
</reference>
<gene>
    <name evidence="1" type="ORF">ElyMa_004017500</name>
</gene>
<comment type="caution">
    <text evidence="1">The sequence shown here is derived from an EMBL/GenBank/DDBJ whole genome shotgun (WGS) entry which is preliminary data.</text>
</comment>
<dbReference type="AlphaFoldDB" id="A0AAV4G276"/>
<dbReference type="EMBL" id="BMAT01008173">
    <property type="protein sequence ID" value="GFR79331.1"/>
    <property type="molecule type" value="Genomic_DNA"/>
</dbReference>
<evidence type="ECO:0000313" key="2">
    <source>
        <dbReference type="Proteomes" id="UP000762676"/>
    </source>
</evidence>